<organism evidence="1 2">
    <name type="scientific">Solirubrum puertoriconensis</name>
    <dbReference type="NCBI Taxonomy" id="1751427"/>
    <lineage>
        <taxon>Bacteria</taxon>
        <taxon>Pseudomonadati</taxon>
        <taxon>Bacteroidota</taxon>
        <taxon>Cytophagia</taxon>
        <taxon>Cytophagales</taxon>
    </lineage>
</organism>
<gene>
    <name evidence="1" type="ORF">ASU33_11380</name>
</gene>
<dbReference type="Proteomes" id="UP000054223">
    <property type="component" value="Unassembled WGS sequence"/>
</dbReference>
<dbReference type="AlphaFoldDB" id="A0A9X0L5L6"/>
<dbReference type="InterPro" id="IPR025630">
    <property type="entry name" value="DUF4288"/>
</dbReference>
<dbReference type="EMBL" id="LNAL01000006">
    <property type="protein sequence ID" value="KUG08732.1"/>
    <property type="molecule type" value="Genomic_DNA"/>
</dbReference>
<name>A0A9X0L5L6_SOLP1</name>
<evidence type="ECO:0000313" key="2">
    <source>
        <dbReference type="Proteomes" id="UP000054223"/>
    </source>
</evidence>
<keyword evidence="2" id="KW-1185">Reference proteome</keyword>
<comment type="caution">
    <text evidence="1">The sequence shown here is derived from an EMBL/GenBank/DDBJ whole genome shotgun (WGS) entry which is preliminary data.</text>
</comment>
<protein>
    <recommendedName>
        <fullName evidence="3">DUF4288 domain-containing protein</fullName>
    </recommendedName>
</protein>
<dbReference type="Pfam" id="PF14119">
    <property type="entry name" value="DUF4288"/>
    <property type="match status" value="1"/>
</dbReference>
<proteinExistence type="predicted"/>
<reference evidence="1 2" key="1">
    <citation type="submission" date="2015-11" db="EMBL/GenBank/DDBJ databases">
        <title>Solirubrum puertoriconensis gen. nov. an environmental bacteria isolated in Puerto Rico.</title>
        <authorList>
            <person name="Cuebas-Irizarry M.F."/>
            <person name="Montalvo-Rodriguez R."/>
        </authorList>
    </citation>
    <scope>NUCLEOTIDE SEQUENCE [LARGE SCALE GENOMIC DNA]</scope>
    <source>
        <strain evidence="1 2">MC1A</strain>
    </source>
</reference>
<dbReference type="RefSeq" id="WP_059070504.1">
    <property type="nucleotide sequence ID" value="NZ_LNAL01000006.1"/>
</dbReference>
<evidence type="ECO:0000313" key="1">
    <source>
        <dbReference type="EMBL" id="KUG08732.1"/>
    </source>
</evidence>
<accession>A0A9X0L5L6</accession>
<sequence length="132" mass="15049">MELVEKITNNGNWFIAEIIERTEPSRADDFKEKSSCTVWGNYILIKAGTLAEAYDKAASLGEKYNYTFRNEEGVELTNFFIGNGDLLPVYEDIEDGTEILWTDYGSISARKAKSLVKAKEYWLAKEGSRKRC</sequence>
<evidence type="ECO:0008006" key="3">
    <source>
        <dbReference type="Google" id="ProtNLM"/>
    </source>
</evidence>
<dbReference type="OrthoDB" id="1442039at2"/>